<feature type="chain" id="PRO_5038602608" evidence="1">
    <location>
        <begin position="32"/>
        <end position="195"/>
    </location>
</feature>
<evidence type="ECO:0000256" key="1">
    <source>
        <dbReference type="SAM" id="SignalP"/>
    </source>
</evidence>
<sequence>MTKEKKTAHLVKLLICILAVLTFSLFMEATAGEAENIVSVEESYVEASSNDASDAPDDLFPDANGGGAVTRKETDILIHLINAEAYGLSYKAKVAVGQVVMNRWTGPYYGDDLLAIMTAPYQFTPIYDGSAYEKEIEPDSIQAAYAVLKGTGVKELTEDTYYFVDPDFTEDKTIEQKMEFVCEIEGIHFYKPPTK</sequence>
<keyword evidence="3" id="KW-0378">Hydrolase</keyword>
<reference evidence="3" key="2">
    <citation type="submission" date="2021-04" db="EMBL/GenBank/DDBJ databases">
        <authorList>
            <person name="Liu J."/>
        </authorList>
    </citation>
    <scope>NUCLEOTIDE SEQUENCE</scope>
    <source>
        <strain evidence="3">BAD-6</strain>
    </source>
</reference>
<feature type="signal peptide" evidence="1">
    <location>
        <begin position="1"/>
        <end position="31"/>
    </location>
</feature>
<dbReference type="Proteomes" id="UP000675664">
    <property type="component" value="Unassembled WGS sequence"/>
</dbReference>
<dbReference type="RefSeq" id="WP_227019502.1">
    <property type="nucleotide sequence ID" value="NZ_JAGSND010000012.1"/>
</dbReference>
<dbReference type="AlphaFoldDB" id="A0A8J7W549"/>
<gene>
    <name evidence="3" type="ORF">KCX82_15900</name>
</gene>
<proteinExistence type="predicted"/>
<dbReference type="InterPro" id="IPR011105">
    <property type="entry name" value="Cell_wall_hydrolase_SleB"/>
</dbReference>
<dbReference type="GO" id="GO:0016787">
    <property type="term" value="F:hydrolase activity"/>
    <property type="evidence" value="ECO:0007669"/>
    <property type="project" value="UniProtKB-KW"/>
</dbReference>
<feature type="domain" description="Cell wall hydrolase SleB" evidence="2">
    <location>
        <begin position="89"/>
        <end position="190"/>
    </location>
</feature>
<keyword evidence="1" id="KW-0732">Signal</keyword>
<reference evidence="3" key="1">
    <citation type="submission" date="2021-04" db="EMBL/GenBank/DDBJ databases">
        <title>Sinoanaerobacter chloroacetimidivorans sp. nov., an obligate anaerobic bacterium isolated from anaerobic sludge.</title>
        <authorList>
            <person name="Bao Y."/>
        </authorList>
    </citation>
    <scope>NUCLEOTIDE SEQUENCE</scope>
    <source>
        <strain evidence="3">BAD-6</strain>
    </source>
</reference>
<protein>
    <submittedName>
        <fullName evidence="3">Cell wall hydrolase</fullName>
    </submittedName>
</protein>
<evidence type="ECO:0000313" key="3">
    <source>
        <dbReference type="EMBL" id="MBR0599370.1"/>
    </source>
</evidence>
<name>A0A8J7W549_9FIRM</name>
<organism evidence="3 4">
    <name type="scientific">Sinanaerobacter chloroacetimidivorans</name>
    <dbReference type="NCBI Taxonomy" id="2818044"/>
    <lineage>
        <taxon>Bacteria</taxon>
        <taxon>Bacillati</taxon>
        <taxon>Bacillota</taxon>
        <taxon>Clostridia</taxon>
        <taxon>Peptostreptococcales</taxon>
        <taxon>Anaerovoracaceae</taxon>
        <taxon>Sinanaerobacter</taxon>
    </lineage>
</organism>
<dbReference type="Gene3D" id="1.10.10.2520">
    <property type="entry name" value="Cell wall hydrolase SleB, domain 1"/>
    <property type="match status" value="1"/>
</dbReference>
<evidence type="ECO:0000259" key="2">
    <source>
        <dbReference type="Pfam" id="PF07486"/>
    </source>
</evidence>
<comment type="caution">
    <text evidence="3">The sequence shown here is derived from an EMBL/GenBank/DDBJ whole genome shotgun (WGS) entry which is preliminary data.</text>
</comment>
<evidence type="ECO:0000313" key="4">
    <source>
        <dbReference type="Proteomes" id="UP000675664"/>
    </source>
</evidence>
<keyword evidence="4" id="KW-1185">Reference proteome</keyword>
<dbReference type="InterPro" id="IPR042047">
    <property type="entry name" value="SleB_dom1"/>
</dbReference>
<accession>A0A8J7W549</accession>
<dbReference type="Pfam" id="PF07486">
    <property type="entry name" value="Hydrolase_2"/>
    <property type="match status" value="1"/>
</dbReference>
<dbReference type="EMBL" id="JAGSND010000012">
    <property type="protein sequence ID" value="MBR0599370.1"/>
    <property type="molecule type" value="Genomic_DNA"/>
</dbReference>